<reference evidence="1 2" key="1">
    <citation type="submission" date="2016-10" db="EMBL/GenBank/DDBJ databases">
        <authorList>
            <person name="de Groot N.N."/>
        </authorList>
    </citation>
    <scope>NUCLEOTIDE SEQUENCE [LARGE SCALE GENOMIC DNA]</scope>
    <source>
        <strain evidence="1 2">DSM 25186</strain>
    </source>
</reference>
<organism evidence="1 2">
    <name type="scientific">Catalinimonas alkaloidigena</name>
    <dbReference type="NCBI Taxonomy" id="1075417"/>
    <lineage>
        <taxon>Bacteria</taxon>
        <taxon>Pseudomonadati</taxon>
        <taxon>Bacteroidota</taxon>
        <taxon>Cytophagia</taxon>
        <taxon>Cytophagales</taxon>
        <taxon>Catalimonadaceae</taxon>
        <taxon>Catalinimonas</taxon>
    </lineage>
</organism>
<evidence type="ECO:0000313" key="1">
    <source>
        <dbReference type="EMBL" id="SDM64032.1"/>
    </source>
</evidence>
<dbReference type="Proteomes" id="UP000198510">
    <property type="component" value="Unassembled WGS sequence"/>
</dbReference>
<dbReference type="EMBL" id="FNFO01000018">
    <property type="protein sequence ID" value="SDM64032.1"/>
    <property type="molecule type" value="Genomic_DNA"/>
</dbReference>
<evidence type="ECO:0000313" key="2">
    <source>
        <dbReference type="Proteomes" id="UP000198510"/>
    </source>
</evidence>
<keyword evidence="2" id="KW-1185">Reference proteome</keyword>
<dbReference type="AlphaFoldDB" id="A0A1G9UVS4"/>
<name>A0A1G9UVS4_9BACT</name>
<accession>A0A1G9UVS4</accession>
<sequence>MEMVIVVHIRQTGNQRDAVQPFISQILPRRGGGQQHQGENEAENHCTFRWAGFSGSGIGFCDWGRKKRENQ</sequence>
<protein>
    <submittedName>
        <fullName evidence="1">Uncharacterized protein</fullName>
    </submittedName>
</protein>
<proteinExistence type="predicted"/>
<gene>
    <name evidence="1" type="ORF">SAMN05421823_11810</name>
</gene>